<evidence type="ECO:0000313" key="2">
    <source>
        <dbReference type="Proteomes" id="UP000807025"/>
    </source>
</evidence>
<keyword evidence="2" id="KW-1185">Reference proteome</keyword>
<reference evidence="1" key="1">
    <citation type="submission" date="2020-11" db="EMBL/GenBank/DDBJ databases">
        <authorList>
            <consortium name="DOE Joint Genome Institute"/>
            <person name="Ahrendt S."/>
            <person name="Riley R."/>
            <person name="Andreopoulos W."/>
            <person name="Labutti K."/>
            <person name="Pangilinan J."/>
            <person name="Ruiz-Duenas F.J."/>
            <person name="Barrasa J.M."/>
            <person name="Sanchez-Garcia M."/>
            <person name="Camarero S."/>
            <person name="Miyauchi S."/>
            <person name="Serrano A."/>
            <person name="Linde D."/>
            <person name="Babiker R."/>
            <person name="Drula E."/>
            <person name="Ayuso-Fernandez I."/>
            <person name="Pacheco R."/>
            <person name="Padilla G."/>
            <person name="Ferreira P."/>
            <person name="Barriuso J."/>
            <person name="Kellner H."/>
            <person name="Castanera R."/>
            <person name="Alfaro M."/>
            <person name="Ramirez L."/>
            <person name="Pisabarro A.G."/>
            <person name="Kuo A."/>
            <person name="Tritt A."/>
            <person name="Lipzen A."/>
            <person name="He G."/>
            <person name="Yan M."/>
            <person name="Ng V."/>
            <person name="Cullen D."/>
            <person name="Martin F."/>
            <person name="Rosso M.-N."/>
            <person name="Henrissat B."/>
            <person name="Hibbett D."/>
            <person name="Martinez A.T."/>
            <person name="Grigoriev I.V."/>
        </authorList>
    </citation>
    <scope>NUCLEOTIDE SEQUENCE</scope>
    <source>
        <strain evidence="1">ATCC 90797</strain>
    </source>
</reference>
<evidence type="ECO:0000313" key="1">
    <source>
        <dbReference type="EMBL" id="KAF9491446.1"/>
    </source>
</evidence>
<accession>A0A9P5ZTC3</accession>
<sequence length="218" mass="24797">MTRSKTSSYSPKLIRKEEKQLSKQAVKEGRIDRQTIIAQSFRYRRELVQNSIKLADLYYVRPEDVVEDKPKRARQSASPRLDLDETKNALGYTLWSGPYKCAEGTFLDETEDLSDDGWEDEVQTLDEDRRPAATVEIAILDIATPAKPKGTSPLNIEVHRKLMARVGVAKEFEVVRGPRSIIVLEDDGYSDTEEEWEKLYEERGPRAMYSAVLQGVGG</sequence>
<dbReference type="Proteomes" id="UP000807025">
    <property type="component" value="Unassembled WGS sequence"/>
</dbReference>
<dbReference type="OrthoDB" id="2739946at2759"/>
<protein>
    <submittedName>
        <fullName evidence="1">Uncharacterized protein</fullName>
    </submittedName>
</protein>
<dbReference type="AlphaFoldDB" id="A0A9P5ZTC3"/>
<gene>
    <name evidence="1" type="ORF">BDN71DRAFT_1310204</name>
</gene>
<dbReference type="EMBL" id="MU154619">
    <property type="protein sequence ID" value="KAF9491446.1"/>
    <property type="molecule type" value="Genomic_DNA"/>
</dbReference>
<name>A0A9P5ZTC3_PLEER</name>
<organism evidence="1 2">
    <name type="scientific">Pleurotus eryngii</name>
    <name type="common">Boletus of the steppes</name>
    <dbReference type="NCBI Taxonomy" id="5323"/>
    <lineage>
        <taxon>Eukaryota</taxon>
        <taxon>Fungi</taxon>
        <taxon>Dikarya</taxon>
        <taxon>Basidiomycota</taxon>
        <taxon>Agaricomycotina</taxon>
        <taxon>Agaricomycetes</taxon>
        <taxon>Agaricomycetidae</taxon>
        <taxon>Agaricales</taxon>
        <taxon>Pleurotineae</taxon>
        <taxon>Pleurotaceae</taxon>
        <taxon>Pleurotus</taxon>
    </lineage>
</organism>
<proteinExistence type="predicted"/>
<comment type="caution">
    <text evidence="1">The sequence shown here is derived from an EMBL/GenBank/DDBJ whole genome shotgun (WGS) entry which is preliminary data.</text>
</comment>